<feature type="region of interest" description="Disordered" evidence="1">
    <location>
        <begin position="39"/>
        <end position="63"/>
    </location>
</feature>
<evidence type="ECO:0000313" key="2">
    <source>
        <dbReference type="EMBL" id="CAG8588297.1"/>
    </source>
</evidence>
<evidence type="ECO:0000313" key="3">
    <source>
        <dbReference type="Proteomes" id="UP000789570"/>
    </source>
</evidence>
<accession>A0A9N9C2D6</accession>
<name>A0A9N9C2D6_9GLOM</name>
<gene>
    <name evidence="2" type="ORF">FCALED_LOCUS7956</name>
</gene>
<dbReference type="Proteomes" id="UP000789570">
    <property type="component" value="Unassembled WGS sequence"/>
</dbReference>
<sequence>MRIWLKDKKRGLKSIIWSDTQVKVLLEEVARKSLRRNSRMNLRQKMSGESSTETDINYKEDNEKEMDKKANEVMYIESILLPFSIPMLDEMYKIKLKDIDDMDSGESKVLVK</sequence>
<comment type="caution">
    <text evidence="2">The sequence shown here is derived from an EMBL/GenBank/DDBJ whole genome shotgun (WGS) entry which is preliminary data.</text>
</comment>
<dbReference type="EMBL" id="CAJVPQ010002225">
    <property type="protein sequence ID" value="CAG8588297.1"/>
    <property type="molecule type" value="Genomic_DNA"/>
</dbReference>
<evidence type="ECO:0000256" key="1">
    <source>
        <dbReference type="SAM" id="MobiDB-lite"/>
    </source>
</evidence>
<proteinExistence type="predicted"/>
<dbReference type="AlphaFoldDB" id="A0A9N9C2D6"/>
<reference evidence="2" key="1">
    <citation type="submission" date="2021-06" db="EMBL/GenBank/DDBJ databases">
        <authorList>
            <person name="Kallberg Y."/>
            <person name="Tangrot J."/>
            <person name="Rosling A."/>
        </authorList>
    </citation>
    <scope>NUCLEOTIDE SEQUENCE</scope>
    <source>
        <strain evidence="2">UK204</strain>
    </source>
</reference>
<protein>
    <submittedName>
        <fullName evidence="2">16744_t:CDS:1</fullName>
    </submittedName>
</protein>
<organism evidence="2 3">
    <name type="scientific">Funneliformis caledonium</name>
    <dbReference type="NCBI Taxonomy" id="1117310"/>
    <lineage>
        <taxon>Eukaryota</taxon>
        <taxon>Fungi</taxon>
        <taxon>Fungi incertae sedis</taxon>
        <taxon>Mucoromycota</taxon>
        <taxon>Glomeromycotina</taxon>
        <taxon>Glomeromycetes</taxon>
        <taxon>Glomerales</taxon>
        <taxon>Glomeraceae</taxon>
        <taxon>Funneliformis</taxon>
    </lineage>
</organism>
<keyword evidence="3" id="KW-1185">Reference proteome</keyword>